<gene>
    <name evidence="2" type="ORF">E2C01_052947</name>
</gene>
<feature type="region of interest" description="Disordered" evidence="1">
    <location>
        <begin position="106"/>
        <end position="129"/>
    </location>
</feature>
<proteinExistence type="predicted"/>
<dbReference type="Proteomes" id="UP000324222">
    <property type="component" value="Unassembled WGS sequence"/>
</dbReference>
<keyword evidence="3" id="KW-1185">Reference proteome</keyword>
<accession>A0A5B7GQQ3</accession>
<organism evidence="2 3">
    <name type="scientific">Portunus trituberculatus</name>
    <name type="common">Swimming crab</name>
    <name type="synonym">Neptunus trituberculatus</name>
    <dbReference type="NCBI Taxonomy" id="210409"/>
    <lineage>
        <taxon>Eukaryota</taxon>
        <taxon>Metazoa</taxon>
        <taxon>Ecdysozoa</taxon>
        <taxon>Arthropoda</taxon>
        <taxon>Crustacea</taxon>
        <taxon>Multicrustacea</taxon>
        <taxon>Malacostraca</taxon>
        <taxon>Eumalacostraca</taxon>
        <taxon>Eucarida</taxon>
        <taxon>Decapoda</taxon>
        <taxon>Pleocyemata</taxon>
        <taxon>Brachyura</taxon>
        <taxon>Eubrachyura</taxon>
        <taxon>Portunoidea</taxon>
        <taxon>Portunidae</taxon>
        <taxon>Portuninae</taxon>
        <taxon>Portunus</taxon>
    </lineage>
</organism>
<evidence type="ECO:0000313" key="2">
    <source>
        <dbReference type="EMBL" id="MPC58934.1"/>
    </source>
</evidence>
<comment type="caution">
    <text evidence="2">The sequence shown here is derived from an EMBL/GenBank/DDBJ whole genome shotgun (WGS) entry which is preliminary data.</text>
</comment>
<dbReference type="EMBL" id="VSRR010016116">
    <property type="protein sequence ID" value="MPC58934.1"/>
    <property type="molecule type" value="Genomic_DNA"/>
</dbReference>
<reference evidence="2 3" key="1">
    <citation type="submission" date="2019-05" db="EMBL/GenBank/DDBJ databases">
        <title>Another draft genome of Portunus trituberculatus and its Hox gene families provides insights of decapod evolution.</title>
        <authorList>
            <person name="Jeong J.-H."/>
            <person name="Song I."/>
            <person name="Kim S."/>
            <person name="Choi T."/>
            <person name="Kim D."/>
            <person name="Ryu S."/>
            <person name="Kim W."/>
        </authorList>
    </citation>
    <scope>NUCLEOTIDE SEQUENCE [LARGE SCALE GENOMIC DNA]</scope>
    <source>
        <tissue evidence="2">Muscle</tissue>
    </source>
</reference>
<evidence type="ECO:0000256" key="1">
    <source>
        <dbReference type="SAM" id="MobiDB-lite"/>
    </source>
</evidence>
<sequence>MELRKKYLALLTDLKNSNIMQPRFGAIEQTPHKTNVNLTMTEPLPAMKALITGYRSDQETYSQNSTQLNWEQKLEQVLYEELPVITKEDDLLLQALKDHETKTLISPITTPQKRKRDSLQEAIESANVQ</sequence>
<dbReference type="AlphaFoldDB" id="A0A5B7GQQ3"/>
<evidence type="ECO:0000313" key="3">
    <source>
        <dbReference type="Proteomes" id="UP000324222"/>
    </source>
</evidence>
<protein>
    <submittedName>
        <fullName evidence="2">Uncharacterized protein</fullName>
    </submittedName>
</protein>
<name>A0A5B7GQQ3_PORTR</name>